<keyword evidence="7 10" id="KW-0460">Magnesium</keyword>
<evidence type="ECO:0000256" key="5">
    <source>
        <dbReference type="ARBA" id="ARBA00022755"/>
    </source>
</evidence>
<feature type="binding site" evidence="7 11">
    <location>
        <position position="404"/>
    </location>
    <ligand>
        <name>[4Fe-4S] cluster</name>
        <dbReference type="ChEBI" id="CHEBI:49883"/>
    </ligand>
</feature>
<evidence type="ECO:0000256" key="8">
    <source>
        <dbReference type="PIRNR" id="PIRNR000485"/>
    </source>
</evidence>
<keyword evidence="7" id="KW-0004">4Fe-4S</keyword>
<dbReference type="InterPro" id="IPR029057">
    <property type="entry name" value="PRTase-like"/>
</dbReference>
<feature type="binding site" evidence="7 11">
    <location>
        <position position="466"/>
    </location>
    <ligand>
        <name>[4Fe-4S] cluster</name>
        <dbReference type="ChEBI" id="CHEBI:49883"/>
    </ligand>
</feature>
<feature type="binding site" evidence="7 10">
    <location>
        <position position="367"/>
    </location>
    <ligand>
        <name>Mg(2+)</name>
        <dbReference type="ChEBI" id="CHEBI:18420"/>
    </ligand>
</feature>
<gene>
    <name evidence="7" type="primary">purF</name>
    <name evidence="13" type="ORF">NKOR_04300</name>
</gene>
<reference evidence="13 14" key="1">
    <citation type="journal article" date="2012" name="J. Bacteriol.">
        <title>Draft Genome Sequence of an Ammonia-Oxidizing Archaeon, "Candidatus Nitrosopumilus koreensis" AR1, from Marine Sediment.</title>
        <authorList>
            <person name="Park S.J."/>
            <person name="Kim J.G."/>
            <person name="Jung M.Y."/>
            <person name="Kim S.J."/>
            <person name="Cha I.T."/>
            <person name="Kwon K."/>
            <person name="Lee J.H."/>
            <person name="Rhee S.K."/>
        </authorList>
    </citation>
    <scope>NUCLEOTIDE SEQUENCE [LARGE SCALE GENOMIC DNA]</scope>
    <source>
        <strain evidence="13 14">AR1</strain>
    </source>
</reference>
<dbReference type="STRING" id="1229908.NKOR_04300"/>
<dbReference type="PROSITE" id="PS51278">
    <property type="entry name" value="GATASE_TYPE_2"/>
    <property type="match status" value="1"/>
</dbReference>
<keyword evidence="4 7" id="KW-0808">Transferase</keyword>
<evidence type="ECO:0000256" key="11">
    <source>
        <dbReference type="PIRSR" id="PIRSR000485-3"/>
    </source>
</evidence>
<comment type="similarity">
    <text evidence="2 7 8">In the C-terminal section; belongs to the purine/pyrimidine phosphoribosyltransferase family.</text>
</comment>
<dbReference type="InterPro" id="IPR017932">
    <property type="entry name" value="GATase_2_dom"/>
</dbReference>
<sequence length="491" mass="53596">MDDKPKMHLIDDKPKENCGVIGIYSLSGANVIPMAIDALRALQHRGQEAWGLAIPNKPPIKRLGLVSAASSEFKTIAEEYSSPCVIGHVRYSTMGRSSLENAQPLKVKDLCVAHNGTIANVQELSNLVGGCSFTPQNASDTLVAAQRLVSLISEKGQMGKALSVLKNEMVGSYCFTFISDDNSVYAARDPKGFRPMVLGHKESDDTYIVASESSAVSAVGAQMQRNVTPGELIRLSKDGIETEMFSDDPQRAHCSFEFTYFAHPTSNMEGTNIYVARKNIGRYLARKFPIKDADLVIPVPDSARPAALGYAQELGVSFDEGLLKDRYSKKGPLRSFIEPHQTDRVEINRWIIPIREIIDGKHVVVIDDSLVRGTSSKAIIKALRRAGARKISMVITYPPIKFPCYAGIDFPSQEELATFSNGKDMSSEETIDMVRKSIGADFLGYNDAENLAAAVGITADSMCFTCSSGNYDSLGITPEFKSREEIKGEAS</sequence>
<dbReference type="KEGG" id="nkr:NKOR_04300"/>
<evidence type="ECO:0000256" key="6">
    <source>
        <dbReference type="ARBA" id="ARBA00022962"/>
    </source>
</evidence>
<dbReference type="UniPathway" id="UPA00074">
    <property type="reaction ID" value="UER00124"/>
</dbReference>
<dbReference type="GO" id="GO:0000287">
    <property type="term" value="F:magnesium ion binding"/>
    <property type="evidence" value="ECO:0007669"/>
    <property type="project" value="UniProtKB-UniRule"/>
</dbReference>
<keyword evidence="3 7" id="KW-0328">Glycosyltransferase</keyword>
<comment type="cofactor">
    <cofactor evidence="7 10">
        <name>Mg(2+)</name>
        <dbReference type="ChEBI" id="CHEBI:18420"/>
    </cofactor>
    <text evidence="7 10">Binds 1 Mg(2+) ion per subunit.</text>
</comment>
<dbReference type="PATRIC" id="fig|1229908.8.peg.933"/>
<dbReference type="PANTHER" id="PTHR11907">
    <property type="entry name" value="AMIDOPHOSPHORIBOSYLTRANSFERASE"/>
    <property type="match status" value="1"/>
</dbReference>
<feature type="domain" description="Glutamine amidotransferase type-2" evidence="12">
    <location>
        <begin position="18"/>
        <end position="238"/>
    </location>
</feature>
<proteinExistence type="inferred from homology"/>
<dbReference type="GO" id="GO:0006189">
    <property type="term" value="P:'de novo' IMP biosynthetic process"/>
    <property type="evidence" value="ECO:0007669"/>
    <property type="project" value="UniProtKB-UniRule"/>
</dbReference>
<dbReference type="SUPFAM" id="SSF53271">
    <property type="entry name" value="PRTase-like"/>
    <property type="match status" value="1"/>
</dbReference>
<comment type="function">
    <text evidence="7">Catalyzes the formation of phosphoribosylamine from phosphoribosylpyrophosphate (PRPP) and glutamine.</text>
</comment>
<evidence type="ECO:0000259" key="12">
    <source>
        <dbReference type="PROSITE" id="PS51278"/>
    </source>
</evidence>
<evidence type="ECO:0000313" key="13">
    <source>
        <dbReference type="EMBL" id="AFS80748.1"/>
    </source>
</evidence>
<dbReference type="HAMAP" id="MF_01931">
    <property type="entry name" value="PurF"/>
    <property type="match status" value="1"/>
</dbReference>
<dbReference type="Gene3D" id="3.40.50.2020">
    <property type="match status" value="1"/>
</dbReference>
<comment type="pathway">
    <text evidence="1 7 8">Purine metabolism; IMP biosynthesis via de novo pathway; N(1)-(5-phospho-D-ribosyl)glycinamide from 5-phospho-alpha-D-ribose 1-diphosphate: step 1/2.</text>
</comment>
<comment type="cofactor">
    <cofactor evidence="7 11">
        <name>[4Fe-4S] cluster</name>
        <dbReference type="ChEBI" id="CHEBI:49883"/>
    </cofactor>
    <text evidence="7 11">Binds 1 [4Fe-4S] cluster per subunit.</text>
</comment>
<dbReference type="CDD" id="cd06223">
    <property type="entry name" value="PRTases_typeI"/>
    <property type="match status" value="1"/>
</dbReference>
<dbReference type="InterPro" id="IPR000836">
    <property type="entry name" value="PRTase_dom"/>
</dbReference>
<dbReference type="EC" id="2.4.2.14" evidence="7"/>
<dbReference type="EMBL" id="CP003842">
    <property type="protein sequence ID" value="AFS80748.1"/>
    <property type="molecule type" value="Genomic_DNA"/>
</dbReference>
<evidence type="ECO:0000256" key="10">
    <source>
        <dbReference type="PIRSR" id="PIRSR000485-2"/>
    </source>
</evidence>
<feature type="active site" description="Nucleophile" evidence="7 9">
    <location>
        <position position="18"/>
    </location>
</feature>
<protein>
    <recommendedName>
        <fullName evidence="7">Amidophosphoribosyltransferase</fullName>
        <shortName evidence="7">ATase</shortName>
        <ecNumber evidence="7">2.4.2.14</ecNumber>
    </recommendedName>
    <alternativeName>
        <fullName evidence="7">Glutamine phosphoribosylpyrophosphate amidotransferase</fullName>
        <shortName evidence="7">GPATase</shortName>
    </alternativeName>
</protein>
<evidence type="ECO:0000256" key="9">
    <source>
        <dbReference type="PIRSR" id="PIRSR000485-1"/>
    </source>
</evidence>
<keyword evidence="6 7" id="KW-0315">Glutamine amidotransferase</keyword>
<dbReference type="HOGENOM" id="CLU_022389_3_3_2"/>
<dbReference type="Proteomes" id="UP000006101">
    <property type="component" value="Chromosome"/>
</dbReference>
<dbReference type="RefSeq" id="WP_014963134.1">
    <property type="nucleotide sequence ID" value="NC_018655.1"/>
</dbReference>
<evidence type="ECO:0000256" key="3">
    <source>
        <dbReference type="ARBA" id="ARBA00022676"/>
    </source>
</evidence>
<evidence type="ECO:0000256" key="7">
    <source>
        <dbReference type="HAMAP-Rule" id="MF_01931"/>
    </source>
</evidence>
<dbReference type="GO" id="GO:0004044">
    <property type="term" value="F:amidophosphoribosyltransferase activity"/>
    <property type="evidence" value="ECO:0007669"/>
    <property type="project" value="UniProtKB-UniRule"/>
</dbReference>
<dbReference type="PIRSF" id="PIRSF000485">
    <property type="entry name" value="Amd_phspho_trans"/>
    <property type="match status" value="1"/>
</dbReference>
<keyword evidence="5 7" id="KW-0658">Purine biosynthesis</keyword>
<feature type="binding site" evidence="7 11">
    <location>
        <position position="254"/>
    </location>
    <ligand>
        <name>[4Fe-4S] cluster</name>
        <dbReference type="ChEBI" id="CHEBI:49883"/>
    </ligand>
</feature>
<feature type="binding site" evidence="7 10">
    <location>
        <position position="302"/>
    </location>
    <ligand>
        <name>Mg(2+)</name>
        <dbReference type="ChEBI" id="CHEBI:18420"/>
    </ligand>
</feature>
<name>K0B3S4_9ARCH</name>
<dbReference type="Gene3D" id="3.60.20.10">
    <property type="entry name" value="Glutamine Phosphoribosylpyrophosphate, subunit 1, domain 1"/>
    <property type="match status" value="1"/>
</dbReference>
<evidence type="ECO:0000256" key="4">
    <source>
        <dbReference type="ARBA" id="ARBA00022679"/>
    </source>
</evidence>
<comment type="catalytic activity">
    <reaction evidence="7 8">
        <text>5-phospho-beta-D-ribosylamine + L-glutamate + diphosphate = 5-phospho-alpha-D-ribose 1-diphosphate + L-glutamine + H2O</text>
        <dbReference type="Rhea" id="RHEA:14905"/>
        <dbReference type="ChEBI" id="CHEBI:15377"/>
        <dbReference type="ChEBI" id="CHEBI:29985"/>
        <dbReference type="ChEBI" id="CHEBI:33019"/>
        <dbReference type="ChEBI" id="CHEBI:58017"/>
        <dbReference type="ChEBI" id="CHEBI:58359"/>
        <dbReference type="ChEBI" id="CHEBI:58681"/>
        <dbReference type="EC" id="2.4.2.14"/>
    </reaction>
</comment>
<evidence type="ECO:0000256" key="1">
    <source>
        <dbReference type="ARBA" id="ARBA00005209"/>
    </source>
</evidence>
<dbReference type="GO" id="GO:0009113">
    <property type="term" value="P:purine nucleobase biosynthetic process"/>
    <property type="evidence" value="ECO:0007669"/>
    <property type="project" value="InterPro"/>
</dbReference>
<dbReference type="Pfam" id="PF13522">
    <property type="entry name" value="GATase_6"/>
    <property type="match status" value="1"/>
</dbReference>
<dbReference type="GO" id="GO:0051539">
    <property type="term" value="F:4 iron, 4 sulfur cluster binding"/>
    <property type="evidence" value="ECO:0007669"/>
    <property type="project" value="UniProtKB-KW"/>
</dbReference>
<evidence type="ECO:0000313" key="14">
    <source>
        <dbReference type="Proteomes" id="UP000006101"/>
    </source>
</evidence>
<keyword evidence="7 10" id="KW-0479">Metal-binding</keyword>
<feature type="binding site" evidence="7 10">
    <location>
        <position position="368"/>
    </location>
    <ligand>
        <name>Mg(2+)</name>
        <dbReference type="ChEBI" id="CHEBI:18420"/>
    </ligand>
</feature>
<dbReference type="AlphaFoldDB" id="K0B3S4"/>
<keyword evidence="14" id="KW-1185">Reference proteome</keyword>
<feature type="binding site" evidence="7 11">
    <location>
        <position position="463"/>
    </location>
    <ligand>
        <name>[4Fe-4S] cluster</name>
        <dbReference type="ChEBI" id="CHEBI:49883"/>
    </ligand>
</feature>
<keyword evidence="7 11" id="KW-0411">Iron-sulfur</keyword>
<evidence type="ECO:0000256" key="2">
    <source>
        <dbReference type="ARBA" id="ARBA00010138"/>
    </source>
</evidence>
<dbReference type="InterPro" id="IPR005854">
    <property type="entry name" value="PurF"/>
</dbReference>
<dbReference type="Pfam" id="PF00156">
    <property type="entry name" value="Pribosyltran"/>
    <property type="match status" value="1"/>
</dbReference>
<dbReference type="SUPFAM" id="SSF56235">
    <property type="entry name" value="N-terminal nucleophile aminohydrolases (Ntn hydrolases)"/>
    <property type="match status" value="1"/>
</dbReference>
<organism evidence="13 14">
    <name type="scientific">Candidatus Nitrosopumilus koreensis AR1</name>
    <dbReference type="NCBI Taxonomy" id="1229908"/>
    <lineage>
        <taxon>Archaea</taxon>
        <taxon>Nitrososphaerota</taxon>
        <taxon>Nitrososphaeria</taxon>
        <taxon>Nitrosopumilales</taxon>
        <taxon>Nitrosopumilaceae</taxon>
        <taxon>Nitrosopumilus</taxon>
    </lineage>
</organism>
<dbReference type="InterPro" id="IPR029055">
    <property type="entry name" value="Ntn_hydrolases_N"/>
</dbReference>
<accession>K0B3S4</accession>
<keyword evidence="7 11" id="KW-0408">Iron</keyword>
<dbReference type="GeneID" id="13724896"/>